<organism evidence="2 3">
    <name type="scientific">Hathewaya proteolytica DSM 3090</name>
    <dbReference type="NCBI Taxonomy" id="1121331"/>
    <lineage>
        <taxon>Bacteria</taxon>
        <taxon>Bacillati</taxon>
        <taxon>Bacillota</taxon>
        <taxon>Clostridia</taxon>
        <taxon>Eubacteriales</taxon>
        <taxon>Clostridiaceae</taxon>
        <taxon>Hathewaya</taxon>
    </lineage>
</organism>
<evidence type="ECO:0000313" key="2">
    <source>
        <dbReference type="EMBL" id="SHJ45922.1"/>
    </source>
</evidence>
<feature type="transmembrane region" description="Helical" evidence="1">
    <location>
        <begin position="82"/>
        <end position="104"/>
    </location>
</feature>
<proteinExistence type="predicted"/>
<dbReference type="RefSeq" id="WP_072901286.1">
    <property type="nucleotide sequence ID" value="NZ_FRAD01000003.1"/>
</dbReference>
<dbReference type="AlphaFoldDB" id="A0A1M6JH37"/>
<evidence type="ECO:0000256" key="1">
    <source>
        <dbReference type="SAM" id="Phobius"/>
    </source>
</evidence>
<dbReference type="STRING" id="1121331.SAMN02745248_00187"/>
<keyword evidence="1" id="KW-0472">Membrane</keyword>
<dbReference type="EMBL" id="FRAD01000003">
    <property type="protein sequence ID" value="SHJ45922.1"/>
    <property type="molecule type" value="Genomic_DNA"/>
</dbReference>
<reference evidence="2 3" key="1">
    <citation type="submission" date="2016-11" db="EMBL/GenBank/DDBJ databases">
        <authorList>
            <person name="Jaros S."/>
            <person name="Januszkiewicz K."/>
            <person name="Wedrychowicz H."/>
        </authorList>
    </citation>
    <scope>NUCLEOTIDE SEQUENCE [LARGE SCALE GENOMIC DNA]</scope>
    <source>
        <strain evidence="2 3">DSM 3090</strain>
    </source>
</reference>
<protein>
    <recommendedName>
        <fullName evidence="4">ABC-2 family transporter protein</fullName>
    </recommendedName>
</protein>
<keyword evidence="1" id="KW-1133">Transmembrane helix</keyword>
<accession>A0A1M6JH37</accession>
<sequence>MKSNSKNKFLYLFNNEFSRSFKMMISFLSLFIAGHLFIVLKEIFRAKGTITKYIAEGGNLEAFISERGQYTLSKIINDVSGYIIMWIAVGMMAVLIFSAIIWLREWYGNNRTVYTMMTTPINRHYIILSKFCNVFLIGCIYLSTQIICFFIDNAFMKLILGKEVLISQNVMTGIFESVASIVLPGDIILFTMYFLAMVLIVAIIFNGVMLQRSYGIKGIIISVLTIIAIVCAYIIIPNVFMMFVHERMFYISVLSLILIVGNYFSCYWLLKNKVHV</sequence>
<dbReference type="Proteomes" id="UP000183952">
    <property type="component" value="Unassembled WGS sequence"/>
</dbReference>
<keyword evidence="3" id="KW-1185">Reference proteome</keyword>
<evidence type="ECO:0000313" key="3">
    <source>
        <dbReference type="Proteomes" id="UP000183952"/>
    </source>
</evidence>
<keyword evidence="1" id="KW-0812">Transmembrane</keyword>
<feature type="transmembrane region" description="Helical" evidence="1">
    <location>
        <begin position="124"/>
        <end position="151"/>
    </location>
</feature>
<evidence type="ECO:0008006" key="4">
    <source>
        <dbReference type="Google" id="ProtNLM"/>
    </source>
</evidence>
<feature type="transmembrane region" description="Helical" evidence="1">
    <location>
        <begin position="218"/>
        <end position="236"/>
    </location>
</feature>
<dbReference type="OrthoDB" id="1751619at2"/>
<gene>
    <name evidence="2" type="ORF">SAMN02745248_00187</name>
</gene>
<feature type="transmembrane region" description="Helical" evidence="1">
    <location>
        <begin position="187"/>
        <end position="206"/>
    </location>
</feature>
<feature type="transmembrane region" description="Helical" evidence="1">
    <location>
        <begin position="248"/>
        <end position="270"/>
    </location>
</feature>
<name>A0A1M6JH37_9CLOT</name>
<feature type="transmembrane region" description="Helical" evidence="1">
    <location>
        <begin position="20"/>
        <end position="40"/>
    </location>
</feature>